<dbReference type="Proteomes" id="UP000316406">
    <property type="component" value="Unassembled WGS sequence"/>
</dbReference>
<dbReference type="AlphaFoldDB" id="A0A556C3C1"/>
<dbReference type="EMBL" id="VLTK01000023">
    <property type="protein sequence ID" value="TSI11955.1"/>
    <property type="molecule type" value="Genomic_DNA"/>
</dbReference>
<dbReference type="RefSeq" id="WP_143924540.1">
    <property type="nucleotide sequence ID" value="NZ_VLTK01000023.1"/>
</dbReference>
<organism evidence="1 2">
    <name type="scientific">Brevibacterium aurantiacum</name>
    <dbReference type="NCBI Taxonomy" id="273384"/>
    <lineage>
        <taxon>Bacteria</taxon>
        <taxon>Bacillati</taxon>
        <taxon>Actinomycetota</taxon>
        <taxon>Actinomycetes</taxon>
        <taxon>Micrococcales</taxon>
        <taxon>Brevibacteriaceae</taxon>
        <taxon>Brevibacterium</taxon>
    </lineage>
</organism>
<protein>
    <submittedName>
        <fullName evidence="1">Uncharacterized protein</fullName>
    </submittedName>
</protein>
<name>A0A556C3C1_BREAU</name>
<comment type="caution">
    <text evidence="1">The sequence shown here is derived from an EMBL/GenBank/DDBJ whole genome shotgun (WGS) entry which is preliminary data.</text>
</comment>
<dbReference type="OrthoDB" id="4809620at2"/>
<gene>
    <name evidence="1" type="ORF">FO013_21160</name>
</gene>
<sequence>MNALPGNPHHYEAHMDAPNGYYQVAQATLALAFEQRTANIIAMAAQCTANGRKELGHPFIEEAGERLGFGAES</sequence>
<evidence type="ECO:0000313" key="2">
    <source>
        <dbReference type="Proteomes" id="UP000316406"/>
    </source>
</evidence>
<proteinExistence type="predicted"/>
<accession>A0A556C3C1</accession>
<evidence type="ECO:0000313" key="1">
    <source>
        <dbReference type="EMBL" id="TSI11955.1"/>
    </source>
</evidence>
<reference evidence="1 2" key="1">
    <citation type="submission" date="2019-07" db="EMBL/GenBank/DDBJ databases">
        <title>Draft genome sequence of Brevibacterium aurantiacum XU54 isolated from Xinjiang China.</title>
        <authorList>
            <person name="Xu X."/>
        </authorList>
    </citation>
    <scope>NUCLEOTIDE SEQUENCE [LARGE SCALE GENOMIC DNA]</scope>
    <source>
        <strain evidence="1 2">XU54</strain>
    </source>
</reference>
<keyword evidence="2" id="KW-1185">Reference proteome</keyword>